<dbReference type="EMBL" id="KN838538">
    <property type="protein sequence ID" value="KIK09580.1"/>
    <property type="molecule type" value="Genomic_DNA"/>
</dbReference>
<dbReference type="Gene3D" id="6.10.140.2220">
    <property type="match status" value="1"/>
</dbReference>
<reference evidence="8 9" key="1">
    <citation type="submission" date="2014-04" db="EMBL/GenBank/DDBJ databases">
        <authorList>
            <consortium name="DOE Joint Genome Institute"/>
            <person name="Kuo A."/>
            <person name="Kohler A."/>
            <person name="Nagy L.G."/>
            <person name="Floudas D."/>
            <person name="Copeland A."/>
            <person name="Barry K.W."/>
            <person name="Cichocki N."/>
            <person name="Veneault-Fourrey C."/>
            <person name="LaButti K."/>
            <person name="Lindquist E.A."/>
            <person name="Lipzen A."/>
            <person name="Lundell T."/>
            <person name="Morin E."/>
            <person name="Murat C."/>
            <person name="Sun H."/>
            <person name="Tunlid A."/>
            <person name="Henrissat B."/>
            <person name="Grigoriev I.V."/>
            <person name="Hibbett D.S."/>
            <person name="Martin F."/>
            <person name="Nordberg H.P."/>
            <person name="Cantor M.N."/>
            <person name="Hua S.X."/>
        </authorList>
    </citation>
    <scope>NUCLEOTIDE SEQUENCE [LARGE SCALE GENOMIC DNA]</scope>
    <source>
        <strain evidence="8 9">LaAM-08-1</strain>
    </source>
</reference>
<organism evidence="8 9">
    <name type="scientific">Laccaria amethystina LaAM-08-1</name>
    <dbReference type="NCBI Taxonomy" id="1095629"/>
    <lineage>
        <taxon>Eukaryota</taxon>
        <taxon>Fungi</taxon>
        <taxon>Dikarya</taxon>
        <taxon>Basidiomycota</taxon>
        <taxon>Agaricomycotina</taxon>
        <taxon>Agaricomycetes</taxon>
        <taxon>Agaricomycetidae</taxon>
        <taxon>Agaricales</taxon>
        <taxon>Agaricineae</taxon>
        <taxon>Hydnangiaceae</taxon>
        <taxon>Laccaria</taxon>
    </lineage>
</organism>
<dbReference type="PANTHER" id="PTHR46402">
    <property type="entry name" value="SET AND MYND DOMAIN-CONTAINING PROTEIN 5"/>
    <property type="match status" value="1"/>
</dbReference>
<dbReference type="SMART" id="SM00317">
    <property type="entry name" value="SET"/>
    <property type="match status" value="1"/>
</dbReference>
<dbReference type="SUPFAM" id="SSF82199">
    <property type="entry name" value="SET domain"/>
    <property type="match status" value="1"/>
</dbReference>
<dbReference type="CDD" id="cd20071">
    <property type="entry name" value="SET_SMYD"/>
    <property type="match status" value="1"/>
</dbReference>
<proteinExistence type="predicted"/>
<evidence type="ECO:0000259" key="7">
    <source>
        <dbReference type="PROSITE" id="PS50280"/>
    </source>
</evidence>
<protein>
    <recommendedName>
        <fullName evidence="5">Histone-lysine N-methyltransferase SET5</fullName>
    </recommendedName>
    <alternativeName>
        <fullName evidence="4">SET domain-containing protein 5</fullName>
    </alternativeName>
</protein>
<evidence type="ECO:0000256" key="1">
    <source>
        <dbReference type="ARBA" id="ARBA00022603"/>
    </source>
</evidence>
<name>A0A0C9XBE9_9AGAR</name>
<comment type="catalytic activity">
    <reaction evidence="6">
        <text>L-lysyl-[histone] + S-adenosyl-L-methionine = N(6)-methyl-L-lysyl-[histone] + S-adenosyl-L-homocysteine + H(+)</text>
        <dbReference type="Rhea" id="RHEA:10024"/>
        <dbReference type="Rhea" id="RHEA-COMP:9845"/>
        <dbReference type="Rhea" id="RHEA-COMP:9846"/>
        <dbReference type="ChEBI" id="CHEBI:15378"/>
        <dbReference type="ChEBI" id="CHEBI:29969"/>
        <dbReference type="ChEBI" id="CHEBI:57856"/>
        <dbReference type="ChEBI" id="CHEBI:59789"/>
        <dbReference type="ChEBI" id="CHEBI:61929"/>
    </reaction>
    <physiologicalReaction direction="left-to-right" evidence="6">
        <dbReference type="Rhea" id="RHEA:10025"/>
    </physiologicalReaction>
</comment>
<dbReference type="GO" id="GO:0032259">
    <property type="term" value="P:methylation"/>
    <property type="evidence" value="ECO:0007669"/>
    <property type="project" value="UniProtKB-KW"/>
</dbReference>
<reference evidence="9" key="2">
    <citation type="submission" date="2015-01" db="EMBL/GenBank/DDBJ databases">
        <title>Evolutionary Origins and Diversification of the Mycorrhizal Mutualists.</title>
        <authorList>
            <consortium name="DOE Joint Genome Institute"/>
            <consortium name="Mycorrhizal Genomics Consortium"/>
            <person name="Kohler A."/>
            <person name="Kuo A."/>
            <person name="Nagy L.G."/>
            <person name="Floudas D."/>
            <person name="Copeland A."/>
            <person name="Barry K.W."/>
            <person name="Cichocki N."/>
            <person name="Veneault-Fourrey C."/>
            <person name="LaButti K."/>
            <person name="Lindquist E.A."/>
            <person name="Lipzen A."/>
            <person name="Lundell T."/>
            <person name="Morin E."/>
            <person name="Murat C."/>
            <person name="Riley R."/>
            <person name="Ohm R."/>
            <person name="Sun H."/>
            <person name="Tunlid A."/>
            <person name="Henrissat B."/>
            <person name="Grigoriev I.V."/>
            <person name="Hibbett D.S."/>
            <person name="Martin F."/>
        </authorList>
    </citation>
    <scope>NUCLEOTIDE SEQUENCE [LARGE SCALE GENOMIC DNA]</scope>
    <source>
        <strain evidence="9">LaAM-08-1</strain>
    </source>
</reference>
<dbReference type="Gene3D" id="1.10.220.160">
    <property type="match status" value="1"/>
</dbReference>
<keyword evidence="2" id="KW-0808">Transferase</keyword>
<keyword evidence="1" id="KW-0489">Methyltransferase</keyword>
<dbReference type="STRING" id="1095629.A0A0C9XBE9"/>
<evidence type="ECO:0000256" key="2">
    <source>
        <dbReference type="ARBA" id="ARBA00022679"/>
    </source>
</evidence>
<dbReference type="PROSITE" id="PS50280">
    <property type="entry name" value="SET"/>
    <property type="match status" value="1"/>
</dbReference>
<keyword evidence="9" id="KW-1185">Reference proteome</keyword>
<dbReference type="Proteomes" id="UP000054477">
    <property type="component" value="Unassembled WGS sequence"/>
</dbReference>
<evidence type="ECO:0000256" key="5">
    <source>
        <dbReference type="ARBA" id="ARBA00044528"/>
    </source>
</evidence>
<dbReference type="PANTHER" id="PTHR46402:SF2">
    <property type="entry name" value="HISTONE-LYSINE N-TRIMETHYLTRANSFERASE SMYD5"/>
    <property type="match status" value="1"/>
</dbReference>
<evidence type="ECO:0000256" key="4">
    <source>
        <dbReference type="ARBA" id="ARBA00042380"/>
    </source>
</evidence>
<evidence type="ECO:0000313" key="8">
    <source>
        <dbReference type="EMBL" id="KIK09580.1"/>
    </source>
</evidence>
<accession>A0A0C9XBE9</accession>
<dbReference type="GO" id="GO:0042799">
    <property type="term" value="F:histone H4K20 methyltransferase activity"/>
    <property type="evidence" value="ECO:0007669"/>
    <property type="project" value="TreeGrafter"/>
</dbReference>
<feature type="domain" description="SET" evidence="7">
    <location>
        <begin position="86"/>
        <end position="376"/>
    </location>
</feature>
<dbReference type="HOGENOM" id="CLU_031650_0_0_1"/>
<dbReference type="Pfam" id="PF00856">
    <property type="entry name" value="SET"/>
    <property type="match status" value="1"/>
</dbReference>
<dbReference type="AlphaFoldDB" id="A0A0C9XBE9"/>
<dbReference type="InterPro" id="IPR046341">
    <property type="entry name" value="SET_dom_sf"/>
</dbReference>
<dbReference type="InterPro" id="IPR001214">
    <property type="entry name" value="SET_dom"/>
</dbReference>
<gene>
    <name evidence="8" type="ORF">K443DRAFT_127489</name>
</gene>
<evidence type="ECO:0000256" key="6">
    <source>
        <dbReference type="ARBA" id="ARBA00048619"/>
    </source>
</evidence>
<dbReference type="OrthoDB" id="438641at2759"/>
<dbReference type="Gene3D" id="2.170.270.10">
    <property type="entry name" value="SET domain"/>
    <property type="match status" value="1"/>
</dbReference>
<sequence length="435" mass="48736">MSVSPPEAELKDALVTLKHQNPSLGISKIYALLLRTYPNWTVSEKRTRKILQNEGLVLSSTPIKRTTIAYPSSRVIPHLDVTQWTNKVEVNFFDQQKGKGLIATSDIGEGEVIWKEDPFIIAPEWDLFNLQMKSMACAYCSTPLADSSIAGSPIPCPASISSAFCPARFCNRLCLSRSAKAHPLLCPTQNPASVPLMKWTKDGRWMALHALAQCMSRILLASQKDEATLRADWEVMRGLAALGMEERFNYSFKSVGNAEPDRSSWKKAHQLCVEAFKEPKTVPEKKKLARLLKKPLPADVERELFEYDPCFLRNLGSMSLNLEGHGGLYTLHSHLNHSCRPNASVRHLDQRTALSRITIVAKRAIEKGEELLISYVNPELRYETRQSELQGWGFGSCRCELCVEEERQVKDEPVVPVPSGMEDLESELKAGLGVM</sequence>
<dbReference type="GO" id="GO:0045814">
    <property type="term" value="P:negative regulation of gene expression, epigenetic"/>
    <property type="evidence" value="ECO:0007669"/>
    <property type="project" value="TreeGrafter"/>
</dbReference>
<evidence type="ECO:0000313" key="9">
    <source>
        <dbReference type="Proteomes" id="UP000054477"/>
    </source>
</evidence>
<evidence type="ECO:0000256" key="3">
    <source>
        <dbReference type="ARBA" id="ARBA00022691"/>
    </source>
</evidence>
<keyword evidence="3" id="KW-0949">S-adenosyl-L-methionine</keyword>